<evidence type="ECO:0000313" key="3">
    <source>
        <dbReference type="Proteomes" id="UP000613740"/>
    </source>
</evidence>
<keyword evidence="3" id="KW-1185">Reference proteome</keyword>
<organism evidence="2 3">
    <name type="scientific">Chlamydomonas schloesseri</name>
    <dbReference type="NCBI Taxonomy" id="2026947"/>
    <lineage>
        <taxon>Eukaryota</taxon>
        <taxon>Viridiplantae</taxon>
        <taxon>Chlorophyta</taxon>
        <taxon>core chlorophytes</taxon>
        <taxon>Chlorophyceae</taxon>
        <taxon>CS clade</taxon>
        <taxon>Chlamydomonadales</taxon>
        <taxon>Chlamydomonadaceae</taxon>
        <taxon>Chlamydomonas</taxon>
    </lineage>
</organism>
<dbReference type="InterPro" id="IPR011009">
    <property type="entry name" value="Kinase-like_dom_sf"/>
</dbReference>
<dbReference type="OrthoDB" id="2436248at2759"/>
<protein>
    <recommendedName>
        <fullName evidence="4">Protein kinase domain-containing protein</fullName>
    </recommendedName>
</protein>
<dbReference type="SUPFAM" id="SSF56112">
    <property type="entry name" value="Protein kinase-like (PK-like)"/>
    <property type="match status" value="1"/>
</dbReference>
<dbReference type="Gene3D" id="1.10.510.10">
    <property type="entry name" value="Transferase(Phosphotransferase) domain 1"/>
    <property type="match status" value="1"/>
</dbReference>
<name>A0A836B457_9CHLO</name>
<dbReference type="EMBL" id="JAEHOD010000023">
    <property type="protein sequence ID" value="KAG2447171.1"/>
    <property type="molecule type" value="Genomic_DNA"/>
</dbReference>
<feature type="region of interest" description="Disordered" evidence="1">
    <location>
        <begin position="524"/>
        <end position="549"/>
    </location>
</feature>
<evidence type="ECO:0008006" key="4">
    <source>
        <dbReference type="Google" id="ProtNLM"/>
    </source>
</evidence>
<comment type="caution">
    <text evidence="2">The sequence shown here is derived from an EMBL/GenBank/DDBJ whole genome shotgun (WGS) entry which is preliminary data.</text>
</comment>
<reference evidence="2" key="1">
    <citation type="journal article" date="2020" name="bioRxiv">
        <title>Comparative genomics of Chlamydomonas.</title>
        <authorList>
            <person name="Craig R.J."/>
            <person name="Hasan A.R."/>
            <person name="Ness R.W."/>
            <person name="Keightley P.D."/>
        </authorList>
    </citation>
    <scope>NUCLEOTIDE SEQUENCE</scope>
    <source>
        <strain evidence="2">CCAP 11/173</strain>
    </source>
</reference>
<dbReference type="Proteomes" id="UP000613740">
    <property type="component" value="Unassembled WGS sequence"/>
</dbReference>
<gene>
    <name evidence="2" type="ORF">HYH02_007916</name>
</gene>
<proteinExistence type="predicted"/>
<accession>A0A836B457</accession>
<dbReference type="AlphaFoldDB" id="A0A836B457"/>
<sequence>MEQADTNFISGLADEFGLGPAWELSAVTAFTGASAEIRAYIRGRPHNNKQVDLLNELMQGPQEAGRSHFGVVGSAINASAAGLGVGNAAGAGGAGSAVGPLGVEVAAGAGGPDTSTEYIRRVLLKPLGAANVGGGGGDGGLLMMSAPAAAAVARLSDQPLGAKLPVLGRMAQSALASNSELGDYVVTAEADARLAADAYTLCMITTSALMGMSCNQFGGSETFTTVQMARLVDDPLSLAATSLGLHVRTDRNTTDRSGATGRQLRPDFLCWVDNVLLFKGEEKANASDLETAITELEARMATSWNPALLPGVSMPCMFAYAAAGSAVQFFAITSSGGGGAVQATAISDLLDTGTPLGRIKVVHHTLVIVRALAAYAPYAPKITMALGGRVGLGGAVEVFSEFVRKSVDLAQQHGTVMGYPGLADMYRTLSGVCCPNLVRLHSGSSSGAGGGGGSSSIRLQADGRTLVLHLEPVGLPLHGAPASEADLKQALRHVLTAVAALHAAGFVHRDIRWHNVIRLPAAASASTAGSQQPPPSAASSSSGNSSSPAGADTYVLIDLEHAAPADCDLDCRQPPHRLHTWPAADGLLDPATGRYTRQSDLCLVAAALMANLPFALSDAGRDLRQQLATRQVPSAEAALHHAWLCAT</sequence>
<evidence type="ECO:0000313" key="2">
    <source>
        <dbReference type="EMBL" id="KAG2447171.1"/>
    </source>
</evidence>
<evidence type="ECO:0000256" key="1">
    <source>
        <dbReference type="SAM" id="MobiDB-lite"/>
    </source>
</evidence>